<comment type="caution">
    <text evidence="3">The sequence shown here is derived from an EMBL/GenBank/DDBJ whole genome shotgun (WGS) entry which is preliminary data.</text>
</comment>
<accession>A0ABU3PB51</accession>
<dbReference type="Proteomes" id="UP001246372">
    <property type="component" value="Unassembled WGS sequence"/>
</dbReference>
<dbReference type="SUPFAM" id="SSF88697">
    <property type="entry name" value="PUA domain-like"/>
    <property type="match status" value="1"/>
</dbReference>
<gene>
    <name evidence="3" type="ORF">RQP53_06835</name>
</gene>
<keyword evidence="4" id="KW-1185">Reference proteome</keyword>
<dbReference type="RefSeq" id="WP_315649474.1">
    <property type="nucleotide sequence ID" value="NZ_JAVXZY010000002.1"/>
</dbReference>
<sequence length="169" mass="18055">MPAPRIEAAAPRNWLAVACATHVARGLAGGFMQVCHGKCAPLKRMAAGDRVVYYSPGQDMGGPATLRAFTALGQVLPVEPYQVDMSDLHPGFHPYRRDVRWASEGRQVAIQSLRGRLELTAAPGWGAKLRFGLLQISAADMDCIAAALAVGDLPQIEPRPAAQGELWAA</sequence>
<comment type="similarity">
    <text evidence="1">Belongs to the UPF0310 family.</text>
</comment>
<dbReference type="CDD" id="cd21132">
    <property type="entry name" value="EVE-like"/>
    <property type="match status" value="1"/>
</dbReference>
<dbReference type="InterPro" id="IPR002740">
    <property type="entry name" value="EVE_domain"/>
</dbReference>
<protein>
    <recommendedName>
        <fullName evidence="1">UPF0310 protein RQP53_06835</fullName>
    </recommendedName>
</protein>
<reference evidence="3" key="1">
    <citation type="submission" date="2023-09" db="EMBL/GenBank/DDBJ databases">
        <title>Paucibacter sp. APW11 Genome sequencing and assembly.</title>
        <authorList>
            <person name="Kim I."/>
        </authorList>
    </citation>
    <scope>NUCLEOTIDE SEQUENCE</scope>
    <source>
        <strain evidence="3">APW11</strain>
    </source>
</reference>
<organism evidence="3 4">
    <name type="scientific">Roseateles aquae</name>
    <dbReference type="NCBI Taxonomy" id="3077235"/>
    <lineage>
        <taxon>Bacteria</taxon>
        <taxon>Pseudomonadati</taxon>
        <taxon>Pseudomonadota</taxon>
        <taxon>Betaproteobacteria</taxon>
        <taxon>Burkholderiales</taxon>
        <taxon>Sphaerotilaceae</taxon>
        <taxon>Roseateles</taxon>
    </lineage>
</organism>
<dbReference type="InterPro" id="IPR022996">
    <property type="entry name" value="UPF0310"/>
</dbReference>
<dbReference type="Pfam" id="PF01878">
    <property type="entry name" value="EVE"/>
    <property type="match status" value="1"/>
</dbReference>
<dbReference type="EMBL" id="JAVXZY010000002">
    <property type="protein sequence ID" value="MDT8998981.1"/>
    <property type="molecule type" value="Genomic_DNA"/>
</dbReference>
<evidence type="ECO:0000313" key="3">
    <source>
        <dbReference type="EMBL" id="MDT8998981.1"/>
    </source>
</evidence>
<feature type="domain" description="EVE" evidence="2">
    <location>
        <begin position="13"/>
        <end position="146"/>
    </location>
</feature>
<dbReference type="HAMAP" id="MF_00771">
    <property type="entry name" value="UPF0310"/>
    <property type="match status" value="1"/>
</dbReference>
<evidence type="ECO:0000313" key="4">
    <source>
        <dbReference type="Proteomes" id="UP001246372"/>
    </source>
</evidence>
<proteinExistence type="inferred from homology"/>
<name>A0ABU3PB51_9BURK</name>
<evidence type="ECO:0000256" key="1">
    <source>
        <dbReference type="HAMAP-Rule" id="MF_00771"/>
    </source>
</evidence>
<evidence type="ECO:0000259" key="2">
    <source>
        <dbReference type="Pfam" id="PF01878"/>
    </source>
</evidence>
<dbReference type="NCBIfam" id="NF002616">
    <property type="entry name" value="PRK02268.1-2"/>
    <property type="match status" value="1"/>
</dbReference>
<dbReference type="Gene3D" id="3.10.590.10">
    <property type="entry name" value="ph1033 like domains"/>
    <property type="match status" value="1"/>
</dbReference>
<dbReference type="InterPro" id="IPR015947">
    <property type="entry name" value="PUA-like_sf"/>
</dbReference>